<proteinExistence type="predicted"/>
<sequence length="38" mass="4585">MARPKREFSKTKQGHYGDCAVYKALRQYKRLNEILRTQ</sequence>
<accession>A0A0F9IFM4</accession>
<evidence type="ECO:0000313" key="1">
    <source>
        <dbReference type="EMBL" id="KKL86217.1"/>
    </source>
</evidence>
<protein>
    <submittedName>
        <fullName evidence="1">Uncharacterized protein</fullName>
    </submittedName>
</protein>
<gene>
    <name evidence="1" type="ORF">LCGC14_1946980</name>
</gene>
<dbReference type="EMBL" id="LAZR01021177">
    <property type="protein sequence ID" value="KKL86217.1"/>
    <property type="molecule type" value="Genomic_DNA"/>
</dbReference>
<comment type="caution">
    <text evidence="1">The sequence shown here is derived from an EMBL/GenBank/DDBJ whole genome shotgun (WGS) entry which is preliminary data.</text>
</comment>
<feature type="non-terminal residue" evidence="1">
    <location>
        <position position="38"/>
    </location>
</feature>
<dbReference type="AlphaFoldDB" id="A0A0F9IFM4"/>
<name>A0A0F9IFM4_9ZZZZ</name>
<organism evidence="1">
    <name type="scientific">marine sediment metagenome</name>
    <dbReference type="NCBI Taxonomy" id="412755"/>
    <lineage>
        <taxon>unclassified sequences</taxon>
        <taxon>metagenomes</taxon>
        <taxon>ecological metagenomes</taxon>
    </lineage>
</organism>
<reference evidence="1" key="1">
    <citation type="journal article" date="2015" name="Nature">
        <title>Complex archaea that bridge the gap between prokaryotes and eukaryotes.</title>
        <authorList>
            <person name="Spang A."/>
            <person name="Saw J.H."/>
            <person name="Jorgensen S.L."/>
            <person name="Zaremba-Niedzwiedzka K."/>
            <person name="Martijn J."/>
            <person name="Lind A.E."/>
            <person name="van Eijk R."/>
            <person name="Schleper C."/>
            <person name="Guy L."/>
            <person name="Ettema T.J."/>
        </authorList>
    </citation>
    <scope>NUCLEOTIDE SEQUENCE</scope>
</reference>